<organism evidence="2 3">
    <name type="scientific">Trypanosoma cruzi</name>
    <dbReference type="NCBI Taxonomy" id="5693"/>
    <lineage>
        <taxon>Eukaryota</taxon>
        <taxon>Discoba</taxon>
        <taxon>Euglenozoa</taxon>
        <taxon>Kinetoplastea</taxon>
        <taxon>Metakinetoplastina</taxon>
        <taxon>Trypanosomatida</taxon>
        <taxon>Trypanosomatidae</taxon>
        <taxon>Trypanosoma</taxon>
        <taxon>Schizotrypanum</taxon>
    </lineage>
</organism>
<feature type="region of interest" description="Disordered" evidence="1">
    <location>
        <begin position="1"/>
        <end position="118"/>
    </location>
</feature>
<accession>A0A7J6YCM9</accession>
<comment type="caution">
    <text evidence="2">The sequence shown here is derived from an EMBL/GenBank/DDBJ whole genome shotgun (WGS) entry which is preliminary data.</text>
</comment>
<dbReference type="EMBL" id="JABDHM010000012">
    <property type="protein sequence ID" value="KAF5224419.1"/>
    <property type="molecule type" value="Genomic_DNA"/>
</dbReference>
<feature type="region of interest" description="Disordered" evidence="1">
    <location>
        <begin position="330"/>
        <end position="350"/>
    </location>
</feature>
<sequence>MMGDVNNVEAKEKKMGYEAKKVPVSPVKSSRPTAYVRKPASARNVGSPSAKHDALASFTSPRDSKRHVPDCGFASPHSSRRPYRTDPKHFELHVRSSVETSRALKTPEAAKVSASGNGTDGPLFSSDVESARLFPSITAAETRLPFLDGSFRPNTDGGSVVVWAGGRRRQQQLQQQSLCSRQPAEREEEEAGAVPQAEKSAVFLPEALRQEAKGVCLPLTASLENFTASDHERSLHPSHVGSVLPNDTTDLNEERSFAQCMPGMDLSASPLRMDARVKEELLLHFLNLISSSPSSSSSEVGASFQSDRDAATETELVTVFVRGEDAGVDADTNTRRRRRREASCKKPDAIQHEESMAMTTQTSGNTDRAQLGRYRQLPGYTEARRMAQRMALEKVRQQFCCSAE</sequence>
<feature type="compositionally biased region" description="Basic and acidic residues" evidence="1">
    <location>
        <begin position="83"/>
        <end position="96"/>
    </location>
</feature>
<feature type="compositionally biased region" description="Basic and acidic residues" evidence="1">
    <location>
        <begin position="9"/>
        <end position="21"/>
    </location>
</feature>
<feature type="compositionally biased region" description="Basic and acidic residues" evidence="1">
    <location>
        <begin position="341"/>
        <end position="350"/>
    </location>
</feature>
<name>A0A7J6YCM9_TRYCR</name>
<evidence type="ECO:0000313" key="2">
    <source>
        <dbReference type="EMBL" id="KAF5224419.1"/>
    </source>
</evidence>
<dbReference type="VEuPathDB" id="TriTrypDB:ECC02_002357"/>
<evidence type="ECO:0000313" key="3">
    <source>
        <dbReference type="Proteomes" id="UP000583944"/>
    </source>
</evidence>
<dbReference type="Proteomes" id="UP000583944">
    <property type="component" value="Unassembled WGS sequence"/>
</dbReference>
<protein>
    <submittedName>
        <fullName evidence="2">Uncharacterized protein</fullName>
    </submittedName>
</protein>
<proteinExistence type="predicted"/>
<gene>
    <name evidence="2" type="ORF">ECC02_002357</name>
</gene>
<feature type="region of interest" description="Disordered" evidence="1">
    <location>
        <begin position="172"/>
        <end position="193"/>
    </location>
</feature>
<dbReference type="AlphaFoldDB" id="A0A7J6YCM9"/>
<reference evidence="2 3" key="1">
    <citation type="journal article" date="2019" name="Genome Biol. Evol.">
        <title>Nanopore Sequencing Significantly Improves Genome Assembly of the Protozoan Parasite Trypanosoma cruzi.</title>
        <authorList>
            <person name="Diaz-Viraque F."/>
            <person name="Pita S."/>
            <person name="Greif G."/>
            <person name="de Souza R.C.M."/>
            <person name="Iraola G."/>
            <person name="Robello C."/>
        </authorList>
    </citation>
    <scope>NUCLEOTIDE SEQUENCE [LARGE SCALE GENOMIC DNA]</scope>
    <source>
        <strain evidence="2 3">Berenice</strain>
    </source>
</reference>
<evidence type="ECO:0000256" key="1">
    <source>
        <dbReference type="SAM" id="MobiDB-lite"/>
    </source>
</evidence>
<feature type="compositionally biased region" description="Low complexity" evidence="1">
    <location>
        <begin position="172"/>
        <end position="182"/>
    </location>
</feature>